<feature type="region of interest" description="Disordered" evidence="1">
    <location>
        <begin position="1"/>
        <end position="42"/>
    </location>
</feature>
<proteinExistence type="predicted"/>
<reference evidence="3" key="2">
    <citation type="submission" date="2016-11" db="UniProtKB">
        <authorList>
            <consortium name="WormBaseParasite"/>
        </authorList>
    </citation>
    <scope>IDENTIFICATION</scope>
</reference>
<evidence type="ECO:0000313" key="2">
    <source>
        <dbReference type="Proteomes" id="UP000095285"/>
    </source>
</evidence>
<evidence type="ECO:0000313" key="3">
    <source>
        <dbReference type="WBParaSite" id="EN70_9525"/>
    </source>
</evidence>
<protein>
    <submittedName>
        <fullName evidence="3">Uncharacterized protein</fullName>
    </submittedName>
</protein>
<feature type="compositionally biased region" description="Basic and acidic residues" evidence="1">
    <location>
        <begin position="106"/>
        <end position="117"/>
    </location>
</feature>
<evidence type="ECO:0000256" key="1">
    <source>
        <dbReference type="SAM" id="MobiDB-lite"/>
    </source>
</evidence>
<name>A0A1I7W4D2_LOALO</name>
<dbReference type="AlphaFoldDB" id="A0A1I7W4D2"/>
<accession>A0A1I7W4D2</accession>
<reference evidence="2" key="1">
    <citation type="submission" date="2012-04" db="EMBL/GenBank/DDBJ databases">
        <title>The Genome Sequence of Loa loa.</title>
        <authorList>
            <consortium name="The Broad Institute Genome Sequencing Platform"/>
            <consortium name="Broad Institute Genome Sequencing Center for Infectious Disease"/>
            <person name="Nutman T.B."/>
            <person name="Fink D.L."/>
            <person name="Russ C."/>
            <person name="Young S."/>
            <person name="Zeng Q."/>
            <person name="Gargeya S."/>
            <person name="Alvarado L."/>
            <person name="Berlin A."/>
            <person name="Chapman S.B."/>
            <person name="Chen Z."/>
            <person name="Freedman E."/>
            <person name="Gellesch M."/>
            <person name="Goldberg J."/>
            <person name="Griggs A."/>
            <person name="Gujja S."/>
            <person name="Heilman E.R."/>
            <person name="Heiman D."/>
            <person name="Howarth C."/>
            <person name="Mehta T."/>
            <person name="Neiman D."/>
            <person name="Pearson M."/>
            <person name="Roberts A."/>
            <person name="Saif S."/>
            <person name="Shea T."/>
            <person name="Shenoy N."/>
            <person name="Sisk P."/>
            <person name="Stolte C."/>
            <person name="Sykes S."/>
            <person name="White J."/>
            <person name="Yandava C."/>
            <person name="Haas B."/>
            <person name="Henn M.R."/>
            <person name="Nusbaum C."/>
            <person name="Birren B."/>
        </authorList>
    </citation>
    <scope>NUCLEOTIDE SEQUENCE [LARGE SCALE GENOMIC DNA]</scope>
</reference>
<feature type="region of interest" description="Disordered" evidence="1">
    <location>
        <begin position="104"/>
        <end position="124"/>
    </location>
</feature>
<feature type="compositionally biased region" description="Basic and acidic residues" evidence="1">
    <location>
        <begin position="25"/>
        <end position="42"/>
    </location>
</feature>
<organism evidence="2 3">
    <name type="scientific">Loa loa</name>
    <name type="common">Eye worm</name>
    <name type="synonym">Filaria loa</name>
    <dbReference type="NCBI Taxonomy" id="7209"/>
    <lineage>
        <taxon>Eukaryota</taxon>
        <taxon>Metazoa</taxon>
        <taxon>Ecdysozoa</taxon>
        <taxon>Nematoda</taxon>
        <taxon>Chromadorea</taxon>
        <taxon>Rhabditida</taxon>
        <taxon>Spirurina</taxon>
        <taxon>Spiruromorpha</taxon>
        <taxon>Filarioidea</taxon>
        <taxon>Onchocercidae</taxon>
        <taxon>Loa</taxon>
    </lineage>
</organism>
<dbReference type="Proteomes" id="UP000095285">
    <property type="component" value="Unassembled WGS sequence"/>
</dbReference>
<feature type="compositionally biased region" description="Polar residues" evidence="1">
    <location>
        <begin position="9"/>
        <end position="24"/>
    </location>
</feature>
<keyword evidence="2" id="KW-1185">Reference proteome</keyword>
<sequence>MKRFELTLAFSNRPTRNGQNLSSESRSHKQEREKKTNFKKWSTTEKDSSQITCTTVNLPQLPLPTFSDDPKLRGEFWSSFNAAMHFQELSDIQKLNCSISCQNDSPEEKPRYTKYEDGEQNAGPIKEKMDSTILTNSIIKQKNQQGKEVLLEDTKSPRRYFGAV</sequence>
<dbReference type="WBParaSite" id="EN70_9525">
    <property type="protein sequence ID" value="EN70_9525"/>
    <property type="gene ID" value="EN70_9525"/>
</dbReference>